<dbReference type="GO" id="GO:0003677">
    <property type="term" value="F:DNA binding"/>
    <property type="evidence" value="ECO:0007669"/>
    <property type="project" value="UniProtKB-UniRule"/>
</dbReference>
<name>A0A9Q4H2U9_9STAP</name>
<dbReference type="PROSITE" id="PS50977">
    <property type="entry name" value="HTH_TETR_2"/>
    <property type="match status" value="1"/>
</dbReference>
<evidence type="ECO:0000256" key="2">
    <source>
        <dbReference type="PROSITE-ProRule" id="PRU00335"/>
    </source>
</evidence>
<dbReference type="Proteomes" id="UP001081438">
    <property type="component" value="Unassembled WGS sequence"/>
</dbReference>
<evidence type="ECO:0000313" key="5">
    <source>
        <dbReference type="Proteomes" id="UP001081438"/>
    </source>
</evidence>
<sequence>MATYKRKTNSTRRHIKEALVRLLKNDRFDALTINQIIEEAEITRSTFYRYYEDKYGLLEEIENEVIKKINEQRENFLTSLEDIGAIDEQSILSLFNSLQDYAEIIQILLSEHGDSSFEMKLRNEISKRVKMMESHISISPLRKAFMLDIQLSILIRTFQFWTDNQTENEEIARIVRDIILHGMQYTLLSKD</sequence>
<accession>A0A9Q4H2U9</accession>
<feature type="domain" description="HTH tetR-type" evidence="3">
    <location>
        <begin position="9"/>
        <end position="69"/>
    </location>
</feature>
<dbReference type="Gene3D" id="1.10.357.10">
    <property type="entry name" value="Tetracycline Repressor, domain 2"/>
    <property type="match status" value="1"/>
</dbReference>
<proteinExistence type="predicted"/>
<evidence type="ECO:0000256" key="1">
    <source>
        <dbReference type="ARBA" id="ARBA00023125"/>
    </source>
</evidence>
<gene>
    <name evidence="4" type="ORF">NW112_09645</name>
</gene>
<feature type="DNA-binding region" description="H-T-H motif" evidence="2">
    <location>
        <begin position="32"/>
        <end position="51"/>
    </location>
</feature>
<dbReference type="InterPro" id="IPR039532">
    <property type="entry name" value="TetR_C_Firmicutes"/>
</dbReference>
<dbReference type="PANTHER" id="PTHR43479:SF7">
    <property type="entry name" value="TETR-FAMILY TRANSCRIPTIONAL REGULATOR"/>
    <property type="match status" value="1"/>
</dbReference>
<protein>
    <submittedName>
        <fullName evidence="4">TetR/AcrR family transcriptional regulator</fullName>
    </submittedName>
</protein>
<dbReference type="SUPFAM" id="SSF46689">
    <property type="entry name" value="Homeodomain-like"/>
    <property type="match status" value="1"/>
</dbReference>
<dbReference type="AlphaFoldDB" id="A0A9Q4H2U9"/>
<dbReference type="InterPro" id="IPR009057">
    <property type="entry name" value="Homeodomain-like_sf"/>
</dbReference>
<evidence type="ECO:0000259" key="3">
    <source>
        <dbReference type="PROSITE" id="PS50977"/>
    </source>
</evidence>
<dbReference type="RefSeq" id="WP_268210144.1">
    <property type="nucleotide sequence ID" value="NZ_JANSKK010000017.1"/>
</dbReference>
<dbReference type="PANTHER" id="PTHR43479">
    <property type="entry name" value="ACREF/ENVCD OPERON REPRESSOR-RELATED"/>
    <property type="match status" value="1"/>
</dbReference>
<reference evidence="4" key="1">
    <citation type="journal article" date="2022" name="Int. J. Mol. Sci.">
        <title>Phenotypic and genotypic virulence characterisation of Staphylococcus pettenkoferi strains isolated from human bloodstream and diabetic foot infections.</title>
        <authorList>
            <person name="Magnan C."/>
        </authorList>
    </citation>
    <scope>NUCLEOTIDE SEQUENCE</scope>
    <source>
        <strain evidence="4">NSP020P</strain>
    </source>
</reference>
<evidence type="ECO:0000313" key="4">
    <source>
        <dbReference type="EMBL" id="MCY1595498.1"/>
    </source>
</evidence>
<dbReference type="Pfam" id="PF00440">
    <property type="entry name" value="TetR_N"/>
    <property type="match status" value="1"/>
</dbReference>
<comment type="caution">
    <text evidence="4">The sequence shown here is derived from an EMBL/GenBank/DDBJ whole genome shotgun (WGS) entry which is preliminary data.</text>
</comment>
<dbReference type="InterPro" id="IPR050624">
    <property type="entry name" value="HTH-type_Tx_Regulator"/>
</dbReference>
<dbReference type="InterPro" id="IPR001647">
    <property type="entry name" value="HTH_TetR"/>
</dbReference>
<dbReference type="Pfam" id="PF14278">
    <property type="entry name" value="TetR_C_8"/>
    <property type="match status" value="1"/>
</dbReference>
<dbReference type="EMBL" id="JANSKX010000032">
    <property type="protein sequence ID" value="MCY1595498.1"/>
    <property type="molecule type" value="Genomic_DNA"/>
</dbReference>
<keyword evidence="1 2" id="KW-0238">DNA-binding</keyword>
<organism evidence="4 5">
    <name type="scientific">Staphylococcus pettenkoferi</name>
    <dbReference type="NCBI Taxonomy" id="170573"/>
    <lineage>
        <taxon>Bacteria</taxon>
        <taxon>Bacillati</taxon>
        <taxon>Bacillota</taxon>
        <taxon>Bacilli</taxon>
        <taxon>Bacillales</taxon>
        <taxon>Staphylococcaceae</taxon>
        <taxon>Staphylococcus</taxon>
    </lineage>
</organism>